<feature type="region of interest" description="Disordered" evidence="1">
    <location>
        <begin position="76"/>
        <end position="100"/>
    </location>
</feature>
<gene>
    <name evidence="3" type="ORF">JEQ47_10495</name>
</gene>
<dbReference type="AlphaFoldDB" id="A0A934IZP1"/>
<reference evidence="3" key="1">
    <citation type="submission" date="2020-12" db="EMBL/GenBank/DDBJ databases">
        <title>Devosia sp. MSA67 isolated from Mo River.</title>
        <authorList>
            <person name="Ma F."/>
            <person name="Zi Z."/>
        </authorList>
    </citation>
    <scope>NUCLEOTIDE SEQUENCE</scope>
    <source>
        <strain evidence="3">MSA67</strain>
    </source>
</reference>
<proteinExistence type="predicted"/>
<dbReference type="RefSeq" id="WP_198876346.1">
    <property type="nucleotide sequence ID" value="NZ_JAEKMH010000002.1"/>
</dbReference>
<comment type="caution">
    <text evidence="3">The sequence shown here is derived from an EMBL/GenBank/DDBJ whole genome shotgun (WGS) entry which is preliminary data.</text>
</comment>
<organism evidence="3 4">
    <name type="scientific">Devosia sediminis</name>
    <dbReference type="NCBI Taxonomy" id="2798801"/>
    <lineage>
        <taxon>Bacteria</taxon>
        <taxon>Pseudomonadati</taxon>
        <taxon>Pseudomonadota</taxon>
        <taxon>Alphaproteobacteria</taxon>
        <taxon>Hyphomicrobiales</taxon>
        <taxon>Devosiaceae</taxon>
        <taxon>Devosia</taxon>
    </lineage>
</organism>
<dbReference type="EMBL" id="JAEKMH010000002">
    <property type="protein sequence ID" value="MBJ3785150.1"/>
    <property type="molecule type" value="Genomic_DNA"/>
</dbReference>
<evidence type="ECO:0008006" key="5">
    <source>
        <dbReference type="Google" id="ProtNLM"/>
    </source>
</evidence>
<protein>
    <recommendedName>
        <fullName evidence="5">DUF5330 domain-containing protein</fullName>
    </recommendedName>
</protein>
<accession>A0A934IZP1</accession>
<evidence type="ECO:0000313" key="4">
    <source>
        <dbReference type="Proteomes" id="UP000602124"/>
    </source>
</evidence>
<evidence type="ECO:0000313" key="3">
    <source>
        <dbReference type="EMBL" id="MBJ3785150.1"/>
    </source>
</evidence>
<keyword evidence="2" id="KW-0732">Signal</keyword>
<dbReference type="Proteomes" id="UP000602124">
    <property type="component" value="Unassembled WGS sequence"/>
</dbReference>
<feature type="chain" id="PRO_5037552132" description="DUF5330 domain-containing protein" evidence="2">
    <location>
        <begin position="25"/>
        <end position="100"/>
    </location>
</feature>
<evidence type="ECO:0000256" key="1">
    <source>
        <dbReference type="SAM" id="MobiDB-lite"/>
    </source>
</evidence>
<keyword evidence="4" id="KW-1185">Reference proteome</keyword>
<sequence length="100" mass="10614">MMFLLRSAFWLTLAFLVIRPGVGADMSDSAADLSREAMARGSQFVAQQIEAIECTDIQCLGGKALATAALNATPHAGLPMHVEPAPTEVPLPRPRPDRAG</sequence>
<name>A0A934IZP1_9HYPH</name>
<evidence type="ECO:0000256" key="2">
    <source>
        <dbReference type="SAM" id="SignalP"/>
    </source>
</evidence>
<feature type="signal peptide" evidence="2">
    <location>
        <begin position="1"/>
        <end position="24"/>
    </location>
</feature>